<dbReference type="KEGG" id="ecc:c5043"/>
<evidence type="ECO:0000313" key="2">
    <source>
        <dbReference type="Proteomes" id="UP000001410"/>
    </source>
</evidence>
<dbReference type="STRING" id="199310.c5043"/>
<keyword evidence="2" id="KW-1185">Reference proteome</keyword>
<proteinExistence type="predicted"/>
<sequence length="46" mass="5821">MPRLFCLHIHTMALFWFSQTLFREYTDDKYKCIQWMMNENIVELYI</sequence>
<dbReference type="EMBL" id="AE014075">
    <property type="protein sequence ID" value="AAN83469.1"/>
    <property type="molecule type" value="Genomic_DNA"/>
</dbReference>
<gene>
    <name evidence="1" type="ordered locus">c5043</name>
</gene>
<evidence type="ECO:0000313" key="1">
    <source>
        <dbReference type="EMBL" id="AAN83469.1"/>
    </source>
</evidence>
<accession>A0A0H2VD63</accession>
<dbReference type="HOGENOM" id="CLU_3183028_0_0_6"/>
<protein>
    <submittedName>
        <fullName evidence="1">Uncharacterized protein</fullName>
    </submittedName>
</protein>
<dbReference type="Proteomes" id="UP000001410">
    <property type="component" value="Chromosome"/>
</dbReference>
<organism evidence="1 2">
    <name type="scientific">Escherichia coli O6:H1 (strain CFT073 / ATCC 700928 / UPEC)</name>
    <dbReference type="NCBI Taxonomy" id="199310"/>
    <lineage>
        <taxon>Bacteria</taxon>
        <taxon>Pseudomonadati</taxon>
        <taxon>Pseudomonadota</taxon>
        <taxon>Gammaproteobacteria</taxon>
        <taxon>Enterobacterales</taxon>
        <taxon>Enterobacteriaceae</taxon>
        <taxon>Escherichia</taxon>
    </lineage>
</organism>
<reference evidence="1 2" key="1">
    <citation type="journal article" date="2002" name="Proc. Natl. Acad. Sci. U.S.A.">
        <title>Extensive mosaic structure revealed by the complete genome sequence of uropathogenic Escherichia coli.</title>
        <authorList>
            <person name="Welch R.A."/>
            <person name="Burland V."/>
            <person name="Plunkett G.III."/>
            <person name="Redford P."/>
            <person name="Roesch P."/>
            <person name="Rasko D."/>
            <person name="Buckles E.L."/>
            <person name="Liou S.R."/>
            <person name="Boutin A."/>
            <person name="Hackett J."/>
            <person name="Stroud D."/>
            <person name="Mayhew G.F."/>
            <person name="Rose D.J."/>
            <person name="Zhou S."/>
            <person name="Schwartz D.C."/>
            <person name="Perna N.T."/>
            <person name="Mobley H.L."/>
            <person name="Donnenberg M.S."/>
            <person name="Blattner F.R."/>
        </authorList>
    </citation>
    <scope>NUCLEOTIDE SEQUENCE [LARGE SCALE GENOMIC DNA]</scope>
    <source>
        <strain evidence="2">CFT073 / ATCC 700928 / UPEC</strain>
    </source>
</reference>
<name>A0A0H2VD63_ECOL6</name>
<dbReference type="AlphaFoldDB" id="A0A0H2VD63"/>